<evidence type="ECO:0000313" key="2">
    <source>
        <dbReference type="EMBL" id="KAJ0197319.1"/>
    </source>
</evidence>
<gene>
    <name evidence="2" type="ORF">LSAT_V11C700352930</name>
</gene>
<dbReference type="PROSITE" id="PS51257">
    <property type="entry name" value="PROKAR_LIPOPROTEIN"/>
    <property type="match status" value="1"/>
</dbReference>
<feature type="signal peptide" evidence="1">
    <location>
        <begin position="1"/>
        <end position="19"/>
    </location>
</feature>
<dbReference type="PANTHER" id="PTHR33116">
    <property type="entry name" value="REVERSE TRANSCRIPTASE ZINC-BINDING DOMAIN-CONTAINING PROTEIN-RELATED-RELATED"/>
    <property type="match status" value="1"/>
</dbReference>
<name>A0A9R1X3P1_LACSA</name>
<comment type="caution">
    <text evidence="2">The sequence shown here is derived from an EMBL/GenBank/DDBJ whole genome shotgun (WGS) entry which is preliminary data.</text>
</comment>
<organism evidence="2 3">
    <name type="scientific">Lactuca sativa</name>
    <name type="common">Garden lettuce</name>
    <dbReference type="NCBI Taxonomy" id="4236"/>
    <lineage>
        <taxon>Eukaryota</taxon>
        <taxon>Viridiplantae</taxon>
        <taxon>Streptophyta</taxon>
        <taxon>Embryophyta</taxon>
        <taxon>Tracheophyta</taxon>
        <taxon>Spermatophyta</taxon>
        <taxon>Magnoliopsida</taxon>
        <taxon>eudicotyledons</taxon>
        <taxon>Gunneridae</taxon>
        <taxon>Pentapetalae</taxon>
        <taxon>asterids</taxon>
        <taxon>campanulids</taxon>
        <taxon>Asterales</taxon>
        <taxon>Asteraceae</taxon>
        <taxon>Cichorioideae</taxon>
        <taxon>Cichorieae</taxon>
        <taxon>Lactucinae</taxon>
        <taxon>Lactuca</taxon>
    </lineage>
</organism>
<feature type="chain" id="PRO_5040360046" description="Reverse transcriptase zinc-binding domain-containing protein" evidence="1">
    <location>
        <begin position="20"/>
        <end position="335"/>
    </location>
</feature>
<dbReference type="AlphaFoldDB" id="A0A9R1X3P1"/>
<dbReference type="PANTHER" id="PTHR33116:SF79">
    <property type="entry name" value="REVERSE TRANSCRIPTASE DOMAIN, ZINC FINGER, CCHC-TYPE-RELATED"/>
    <property type="match status" value="1"/>
</dbReference>
<protein>
    <recommendedName>
        <fullName evidence="4">Reverse transcriptase zinc-binding domain-containing protein</fullName>
    </recommendedName>
</protein>
<proteinExistence type="predicted"/>
<evidence type="ECO:0008006" key="4">
    <source>
        <dbReference type="Google" id="ProtNLM"/>
    </source>
</evidence>
<keyword evidence="1" id="KW-0732">Signal</keyword>
<evidence type="ECO:0000256" key="1">
    <source>
        <dbReference type="SAM" id="SignalP"/>
    </source>
</evidence>
<accession>A0A9R1X3P1</accession>
<dbReference type="Proteomes" id="UP000235145">
    <property type="component" value="Unassembled WGS sequence"/>
</dbReference>
<dbReference type="EMBL" id="NBSK02000007">
    <property type="protein sequence ID" value="KAJ0197319.1"/>
    <property type="molecule type" value="Genomic_DNA"/>
</dbReference>
<sequence length="335" mass="38281">MLQVKWITWLLGCLSLSCALVLFNRSLTIKFPITKGLNVSLKSTREKSLFNCIKVPNFGPMISHIFYVGDVIFNGDWNCSSIKISFVLSKFSISCSSLKLIFISLVSSHWKPILDKFHSNLSIWKANSLSFGRLPLINYVLESLPAYFFSVFKGPIGFIESLEKLRFKFLWGGDNKKEIHSVHWNKVVTSKSNDSLGLGTLIAQNLSLLIKWWSRIMNEVDSFWKMVTMSIHNLEKKPASYIAQKTSNSVWCNVFKAVKRFFLPFPVLVSTSYFGKIGDVRIHIARIYSMNNMRMLIDSKSILTNGPSVFWSWLIPLKVRLMFCLEGSSGLDPDF</sequence>
<reference evidence="2 3" key="1">
    <citation type="journal article" date="2017" name="Nat. Commun.">
        <title>Genome assembly with in vitro proximity ligation data and whole-genome triplication in lettuce.</title>
        <authorList>
            <person name="Reyes-Chin-Wo S."/>
            <person name="Wang Z."/>
            <person name="Yang X."/>
            <person name="Kozik A."/>
            <person name="Arikit S."/>
            <person name="Song C."/>
            <person name="Xia L."/>
            <person name="Froenicke L."/>
            <person name="Lavelle D.O."/>
            <person name="Truco M.J."/>
            <person name="Xia R."/>
            <person name="Zhu S."/>
            <person name="Xu C."/>
            <person name="Xu H."/>
            <person name="Xu X."/>
            <person name="Cox K."/>
            <person name="Korf I."/>
            <person name="Meyers B.C."/>
            <person name="Michelmore R.W."/>
        </authorList>
    </citation>
    <scope>NUCLEOTIDE SEQUENCE [LARGE SCALE GENOMIC DNA]</scope>
    <source>
        <strain evidence="3">cv. Salinas</strain>
        <tissue evidence="2">Seedlings</tissue>
    </source>
</reference>
<keyword evidence="3" id="KW-1185">Reference proteome</keyword>
<evidence type="ECO:0000313" key="3">
    <source>
        <dbReference type="Proteomes" id="UP000235145"/>
    </source>
</evidence>